<dbReference type="Proteomes" id="UP001597521">
    <property type="component" value="Unassembled WGS sequence"/>
</dbReference>
<keyword evidence="2" id="KW-0732">Signal</keyword>
<comment type="caution">
    <text evidence="3">The sequence shown here is derived from an EMBL/GenBank/DDBJ whole genome shotgun (WGS) entry which is preliminary data.</text>
</comment>
<dbReference type="EMBL" id="JBHUNP010000001">
    <property type="protein sequence ID" value="MFD2647500.1"/>
    <property type="molecule type" value="Genomic_DNA"/>
</dbReference>
<feature type="transmembrane region" description="Helical" evidence="1">
    <location>
        <begin position="37"/>
        <end position="57"/>
    </location>
</feature>
<accession>A0ABW5QIB4</accession>
<dbReference type="RefSeq" id="WP_386832523.1">
    <property type="nucleotide sequence ID" value="NZ_JBHUNP010000001.1"/>
</dbReference>
<feature type="chain" id="PRO_5046362251" evidence="2">
    <location>
        <begin position="22"/>
        <end position="66"/>
    </location>
</feature>
<evidence type="ECO:0000256" key="1">
    <source>
        <dbReference type="SAM" id="Phobius"/>
    </source>
</evidence>
<name>A0ABW5QIB4_9HYPH</name>
<keyword evidence="1" id="KW-0472">Membrane</keyword>
<protein>
    <submittedName>
        <fullName evidence="3">Uncharacterized protein</fullName>
    </submittedName>
</protein>
<reference evidence="4" key="1">
    <citation type="journal article" date="2019" name="Int. J. Syst. Evol. Microbiol.">
        <title>The Global Catalogue of Microorganisms (GCM) 10K type strain sequencing project: providing services to taxonomists for standard genome sequencing and annotation.</title>
        <authorList>
            <consortium name="The Broad Institute Genomics Platform"/>
            <consortium name="The Broad Institute Genome Sequencing Center for Infectious Disease"/>
            <person name="Wu L."/>
            <person name="Ma J."/>
        </authorList>
    </citation>
    <scope>NUCLEOTIDE SEQUENCE [LARGE SCALE GENOMIC DNA]</scope>
    <source>
        <strain evidence="4">CCM 7427</strain>
    </source>
</reference>
<gene>
    <name evidence="3" type="ORF">ACFSX5_06825</name>
</gene>
<evidence type="ECO:0000313" key="4">
    <source>
        <dbReference type="Proteomes" id="UP001597521"/>
    </source>
</evidence>
<evidence type="ECO:0000313" key="3">
    <source>
        <dbReference type="EMBL" id="MFD2647500.1"/>
    </source>
</evidence>
<keyword evidence="1" id="KW-1133">Transmembrane helix</keyword>
<keyword evidence="1" id="KW-0812">Transmembrane</keyword>
<keyword evidence="4" id="KW-1185">Reference proteome</keyword>
<sequence>MFNVTNAVQLAFSALSFPVWAAAICAEQLILRSEGRISNIIITLVMVGWALLIPLVIPPKPQTGAP</sequence>
<evidence type="ECO:0000256" key="2">
    <source>
        <dbReference type="SAM" id="SignalP"/>
    </source>
</evidence>
<proteinExistence type="predicted"/>
<organism evidence="3 4">
    <name type="scientific">Devosia albogilva</name>
    <dbReference type="NCBI Taxonomy" id="429726"/>
    <lineage>
        <taxon>Bacteria</taxon>
        <taxon>Pseudomonadati</taxon>
        <taxon>Pseudomonadota</taxon>
        <taxon>Alphaproteobacteria</taxon>
        <taxon>Hyphomicrobiales</taxon>
        <taxon>Devosiaceae</taxon>
        <taxon>Devosia</taxon>
    </lineage>
</organism>
<feature type="signal peptide" evidence="2">
    <location>
        <begin position="1"/>
        <end position="21"/>
    </location>
</feature>